<evidence type="ECO:0000313" key="3">
    <source>
        <dbReference type="EMBL" id="CAL1139163.1"/>
    </source>
</evidence>
<comment type="caution">
    <text evidence="2">The sequence shown here is derived from an EMBL/GenBank/DDBJ whole genome shotgun (WGS) entry which is preliminary data.</text>
</comment>
<evidence type="ECO:0000313" key="4">
    <source>
        <dbReference type="EMBL" id="CAL4773100.1"/>
    </source>
</evidence>
<reference evidence="2" key="1">
    <citation type="submission" date="2022-10" db="EMBL/GenBank/DDBJ databases">
        <authorList>
            <person name="Chen Y."/>
            <person name="Dougan E. K."/>
            <person name="Chan C."/>
            <person name="Rhodes N."/>
            <person name="Thang M."/>
        </authorList>
    </citation>
    <scope>NUCLEOTIDE SEQUENCE</scope>
</reference>
<protein>
    <submittedName>
        <fullName evidence="4">Indole-3-acetate beta-glucosyltransferase</fullName>
    </submittedName>
</protein>
<gene>
    <name evidence="2" type="ORF">C1SCF055_LOCUS13199</name>
</gene>
<evidence type="ECO:0000313" key="5">
    <source>
        <dbReference type="Proteomes" id="UP001152797"/>
    </source>
</evidence>
<name>A0A9P1FRJ9_9DINO</name>
<dbReference type="EMBL" id="CAMXCT010001018">
    <property type="protein sequence ID" value="CAI3985788.1"/>
    <property type="molecule type" value="Genomic_DNA"/>
</dbReference>
<proteinExistence type="predicted"/>
<sequence>MLCQVLTKLICYKGQLNLHHTCLWKLALEALFYIVEDSLTCLEQCEVDDRYWDALASSLSKVADVLRLTADDDAGLLSQVFSNLLMQRLLVCTKTPIAMAERAVGLLQVLVRDGMGSPSLRHFFALCETEAAQAPEPSEDSEDAKLSVASAAAKGLQAPVARIPTRKALLSTAAPALVNYVRNLFTRYLQEEEARQRGGSASSALHQAQEVRLALNHLIRLEVDEAVVALAAPNSEKAQMACQLAGKKGLVMALLPQLSALAPSGDPEVRKLVREVLQELAAHLQLT</sequence>
<keyword evidence="5" id="KW-1185">Reference proteome</keyword>
<dbReference type="InterPro" id="IPR021133">
    <property type="entry name" value="HEAT_type_2"/>
</dbReference>
<reference evidence="3" key="2">
    <citation type="submission" date="2024-04" db="EMBL/GenBank/DDBJ databases">
        <authorList>
            <person name="Chen Y."/>
            <person name="Shah S."/>
            <person name="Dougan E. K."/>
            <person name="Thang M."/>
            <person name="Chan C."/>
        </authorList>
    </citation>
    <scope>NUCLEOTIDE SEQUENCE [LARGE SCALE GENOMIC DNA]</scope>
</reference>
<dbReference type="PROSITE" id="PS50077">
    <property type="entry name" value="HEAT_REPEAT"/>
    <property type="match status" value="1"/>
</dbReference>
<evidence type="ECO:0000313" key="2">
    <source>
        <dbReference type="EMBL" id="CAI3985788.1"/>
    </source>
</evidence>
<evidence type="ECO:0000256" key="1">
    <source>
        <dbReference type="PROSITE-ProRule" id="PRU00103"/>
    </source>
</evidence>
<accession>A0A9P1FRJ9</accession>
<dbReference type="AlphaFoldDB" id="A0A9P1FRJ9"/>
<dbReference type="OrthoDB" id="433634at2759"/>
<organism evidence="2">
    <name type="scientific">Cladocopium goreaui</name>
    <dbReference type="NCBI Taxonomy" id="2562237"/>
    <lineage>
        <taxon>Eukaryota</taxon>
        <taxon>Sar</taxon>
        <taxon>Alveolata</taxon>
        <taxon>Dinophyceae</taxon>
        <taxon>Suessiales</taxon>
        <taxon>Symbiodiniaceae</taxon>
        <taxon>Cladocopium</taxon>
    </lineage>
</organism>
<dbReference type="Proteomes" id="UP001152797">
    <property type="component" value="Unassembled WGS sequence"/>
</dbReference>
<feature type="repeat" description="HEAT" evidence="1">
    <location>
        <begin position="254"/>
        <end position="287"/>
    </location>
</feature>
<dbReference type="EMBL" id="CAMXCT020001018">
    <property type="protein sequence ID" value="CAL1139163.1"/>
    <property type="molecule type" value="Genomic_DNA"/>
</dbReference>
<dbReference type="EMBL" id="CAMXCT030001018">
    <property type="protein sequence ID" value="CAL4773100.1"/>
    <property type="molecule type" value="Genomic_DNA"/>
</dbReference>